<gene>
    <name evidence="1" type="ORF">Patl1_01059</name>
</gene>
<protein>
    <submittedName>
        <fullName evidence="1">Uncharacterized protein</fullName>
    </submittedName>
</protein>
<proteinExistence type="predicted"/>
<evidence type="ECO:0000313" key="2">
    <source>
        <dbReference type="Proteomes" id="UP001164250"/>
    </source>
</evidence>
<dbReference type="Proteomes" id="UP001164250">
    <property type="component" value="Chromosome 1"/>
</dbReference>
<comment type="caution">
    <text evidence="1">The sequence shown here is derived from an EMBL/GenBank/DDBJ whole genome shotgun (WGS) entry which is preliminary data.</text>
</comment>
<dbReference type="EMBL" id="CM047897">
    <property type="protein sequence ID" value="KAJ0111466.1"/>
    <property type="molecule type" value="Genomic_DNA"/>
</dbReference>
<name>A0ACC1C7A5_9ROSI</name>
<accession>A0ACC1C7A5</accession>
<keyword evidence="2" id="KW-1185">Reference proteome</keyword>
<reference evidence="2" key="1">
    <citation type="journal article" date="2023" name="G3 (Bethesda)">
        <title>Genome assembly and association tests identify interacting loci associated with vigor, precocity, and sex in interspecific pistachio rootstocks.</title>
        <authorList>
            <person name="Palmer W."/>
            <person name="Jacygrad E."/>
            <person name="Sagayaradj S."/>
            <person name="Cavanaugh K."/>
            <person name="Han R."/>
            <person name="Bertier L."/>
            <person name="Beede B."/>
            <person name="Kafkas S."/>
            <person name="Golino D."/>
            <person name="Preece J."/>
            <person name="Michelmore R."/>
        </authorList>
    </citation>
    <scope>NUCLEOTIDE SEQUENCE [LARGE SCALE GENOMIC DNA]</scope>
</reference>
<organism evidence="1 2">
    <name type="scientific">Pistacia atlantica</name>
    <dbReference type="NCBI Taxonomy" id="434234"/>
    <lineage>
        <taxon>Eukaryota</taxon>
        <taxon>Viridiplantae</taxon>
        <taxon>Streptophyta</taxon>
        <taxon>Embryophyta</taxon>
        <taxon>Tracheophyta</taxon>
        <taxon>Spermatophyta</taxon>
        <taxon>Magnoliopsida</taxon>
        <taxon>eudicotyledons</taxon>
        <taxon>Gunneridae</taxon>
        <taxon>Pentapetalae</taxon>
        <taxon>rosids</taxon>
        <taxon>malvids</taxon>
        <taxon>Sapindales</taxon>
        <taxon>Anacardiaceae</taxon>
        <taxon>Pistacia</taxon>
    </lineage>
</organism>
<sequence>MCECAAELIMILSNKQRLRQLWLDQNVNSAIEVAVSGPVLQLL</sequence>
<evidence type="ECO:0000313" key="1">
    <source>
        <dbReference type="EMBL" id="KAJ0111466.1"/>
    </source>
</evidence>